<name>A9D1T5_9GAMM</name>
<dbReference type="Proteomes" id="UP000005839">
    <property type="component" value="Unassembled WGS sequence"/>
</dbReference>
<proteinExistence type="predicted"/>
<keyword evidence="2" id="KW-1185">Reference proteome</keyword>
<evidence type="ECO:0000313" key="2">
    <source>
        <dbReference type="Proteomes" id="UP000005839"/>
    </source>
</evidence>
<sequence>MRLDSETDMELSTYVVSFTDEDKQYKRSDTDKVKSATAEVLFQANQGIDFQPELVHHQHHNP</sequence>
<accession>A9D1T5</accession>
<organism evidence="1 2">
    <name type="scientific">Shewanella benthica KT99</name>
    <dbReference type="NCBI Taxonomy" id="314608"/>
    <lineage>
        <taxon>Bacteria</taxon>
        <taxon>Pseudomonadati</taxon>
        <taxon>Pseudomonadota</taxon>
        <taxon>Gammaproteobacteria</taxon>
        <taxon>Alteromonadales</taxon>
        <taxon>Shewanellaceae</taxon>
        <taxon>Shewanella</taxon>
    </lineage>
</organism>
<reference evidence="1 2" key="1">
    <citation type="submission" date="2007-10" db="EMBL/GenBank/DDBJ databases">
        <authorList>
            <person name="Yayanos A."/>
            <person name="Ferriera S."/>
            <person name="Johnson J."/>
            <person name="Kravitz S."/>
            <person name="Halpern A."/>
            <person name="Remington K."/>
            <person name="Beeson K."/>
            <person name="Tran B."/>
            <person name="Rogers Y.-H."/>
            <person name="Friedman R."/>
            <person name="Venter J.C."/>
        </authorList>
    </citation>
    <scope>NUCLEOTIDE SEQUENCE [LARGE SCALE GENOMIC DNA]</scope>
    <source>
        <strain evidence="1 2">KT99</strain>
    </source>
</reference>
<gene>
    <name evidence="1" type="ORF">KT99_03914</name>
</gene>
<dbReference type="STRING" id="314608.KT99_03914"/>
<comment type="caution">
    <text evidence="1">The sequence shown here is derived from an EMBL/GenBank/DDBJ whole genome shotgun (WGS) entry which is preliminary data.</text>
</comment>
<dbReference type="EMBL" id="ABIC01000007">
    <property type="protein sequence ID" value="EDQ01716.1"/>
    <property type="molecule type" value="Genomic_DNA"/>
</dbReference>
<evidence type="ECO:0000313" key="1">
    <source>
        <dbReference type="EMBL" id="EDQ01716.1"/>
    </source>
</evidence>
<dbReference type="AlphaFoldDB" id="A9D1T5"/>
<protein>
    <submittedName>
        <fullName evidence="1">Uncharacterized protein</fullName>
    </submittedName>
</protein>